<evidence type="ECO:0000313" key="3">
    <source>
        <dbReference type="EMBL" id="KIK60709.1"/>
    </source>
</evidence>
<feature type="transmembrane region" description="Helical" evidence="1">
    <location>
        <begin position="129"/>
        <end position="152"/>
    </location>
</feature>
<name>A0A0D0CE00_9AGAR</name>
<feature type="transmembrane region" description="Helical" evidence="1">
    <location>
        <begin position="226"/>
        <end position="246"/>
    </location>
</feature>
<dbReference type="HOGENOM" id="CLU_035509_15_0_1"/>
<feature type="transmembrane region" description="Helical" evidence="1">
    <location>
        <begin position="172"/>
        <end position="194"/>
    </location>
</feature>
<organism evidence="3 4">
    <name type="scientific">Collybiopsis luxurians FD-317 M1</name>
    <dbReference type="NCBI Taxonomy" id="944289"/>
    <lineage>
        <taxon>Eukaryota</taxon>
        <taxon>Fungi</taxon>
        <taxon>Dikarya</taxon>
        <taxon>Basidiomycota</taxon>
        <taxon>Agaricomycotina</taxon>
        <taxon>Agaricomycetes</taxon>
        <taxon>Agaricomycetidae</taxon>
        <taxon>Agaricales</taxon>
        <taxon>Marasmiineae</taxon>
        <taxon>Omphalotaceae</taxon>
        <taxon>Collybiopsis</taxon>
        <taxon>Collybiopsis luxurians</taxon>
    </lineage>
</organism>
<dbReference type="InterPro" id="IPR045340">
    <property type="entry name" value="DUF6533"/>
</dbReference>
<keyword evidence="1" id="KW-1133">Transmembrane helix</keyword>
<gene>
    <name evidence="3" type="ORF">GYMLUDRAFT_43546</name>
</gene>
<proteinExistence type="predicted"/>
<sequence>MGSTDLPSALFKEIVADVHNIQVSRYTMLALSILYIYDLVTTLDQEVELVWKKPKSLLSVLFFLNRYVPLCAAVIGPAVFLISTPELTNSVCENWMKYMCGESVVTLATIHVILVIRVWAIYQRSMRILIPLVVFGMCSFISYSTIILAGNIRPSNAEPVPGFFTCTFEEPSWYAATWLPLLAFETTLFILVLWRGYQMFRKSDSIVPISGTSGRRLAQVLVRDSVIYYLSTGMVLVMNTCMWYWADGSLLESSSSYALFLPPIVTSKLLLNLRAEIFSPDQNTVEFSTFRAAVHENSELDTFTAHIERWEEWSPNTGA</sequence>
<dbReference type="Proteomes" id="UP000053593">
    <property type="component" value="Unassembled WGS sequence"/>
</dbReference>
<feature type="transmembrane region" description="Helical" evidence="1">
    <location>
        <begin position="103"/>
        <end position="122"/>
    </location>
</feature>
<evidence type="ECO:0000256" key="1">
    <source>
        <dbReference type="SAM" id="Phobius"/>
    </source>
</evidence>
<accession>A0A0D0CE00</accession>
<evidence type="ECO:0000313" key="4">
    <source>
        <dbReference type="Proteomes" id="UP000053593"/>
    </source>
</evidence>
<keyword evidence="1" id="KW-0472">Membrane</keyword>
<reference evidence="3 4" key="1">
    <citation type="submission" date="2014-04" db="EMBL/GenBank/DDBJ databases">
        <title>Evolutionary Origins and Diversification of the Mycorrhizal Mutualists.</title>
        <authorList>
            <consortium name="DOE Joint Genome Institute"/>
            <consortium name="Mycorrhizal Genomics Consortium"/>
            <person name="Kohler A."/>
            <person name="Kuo A."/>
            <person name="Nagy L.G."/>
            <person name="Floudas D."/>
            <person name="Copeland A."/>
            <person name="Barry K.W."/>
            <person name="Cichocki N."/>
            <person name="Veneault-Fourrey C."/>
            <person name="LaButti K."/>
            <person name="Lindquist E.A."/>
            <person name="Lipzen A."/>
            <person name="Lundell T."/>
            <person name="Morin E."/>
            <person name="Murat C."/>
            <person name="Riley R."/>
            <person name="Ohm R."/>
            <person name="Sun H."/>
            <person name="Tunlid A."/>
            <person name="Henrissat B."/>
            <person name="Grigoriev I.V."/>
            <person name="Hibbett D.S."/>
            <person name="Martin F."/>
        </authorList>
    </citation>
    <scope>NUCLEOTIDE SEQUENCE [LARGE SCALE GENOMIC DNA]</scope>
    <source>
        <strain evidence="3 4">FD-317 M1</strain>
    </source>
</reference>
<dbReference type="EMBL" id="KN834774">
    <property type="protein sequence ID" value="KIK60709.1"/>
    <property type="molecule type" value="Genomic_DNA"/>
</dbReference>
<dbReference type="OrthoDB" id="3242376at2759"/>
<keyword evidence="4" id="KW-1185">Reference proteome</keyword>
<dbReference type="AlphaFoldDB" id="A0A0D0CE00"/>
<evidence type="ECO:0000259" key="2">
    <source>
        <dbReference type="Pfam" id="PF20151"/>
    </source>
</evidence>
<protein>
    <submittedName>
        <fullName evidence="3">Unplaced genomic scaffold GYMLUscaffold_26, whole genome shotgun sequence</fullName>
    </submittedName>
</protein>
<dbReference type="Pfam" id="PF20151">
    <property type="entry name" value="DUF6533"/>
    <property type="match status" value="1"/>
</dbReference>
<feature type="domain" description="DUF6533" evidence="2">
    <location>
        <begin position="26"/>
        <end position="70"/>
    </location>
</feature>
<feature type="transmembrane region" description="Helical" evidence="1">
    <location>
        <begin position="60"/>
        <end position="83"/>
    </location>
</feature>
<keyword evidence="1" id="KW-0812">Transmembrane</keyword>